<dbReference type="GO" id="GO:0005634">
    <property type="term" value="C:nucleus"/>
    <property type="evidence" value="ECO:0007669"/>
    <property type="project" value="UniProtKB-SubCell"/>
</dbReference>
<proteinExistence type="predicted"/>
<evidence type="ECO:0000256" key="4">
    <source>
        <dbReference type="ARBA" id="ARBA00022490"/>
    </source>
</evidence>
<dbReference type="PROSITE" id="PS50127">
    <property type="entry name" value="UBC_2"/>
    <property type="match status" value="1"/>
</dbReference>
<keyword evidence="9" id="KW-0067">ATP-binding</keyword>
<sequence length="467" mass="50358">MADEHDYADEDYEMAEDGPEDDDYFPFDDDPVYGANQADVNQAISDFNHAVSGSSGSINGTSTLPSVNLPAQVTAHLNSNMGLPIGVNANTQVMSAYEYQTSLQAASAASPATTTPSVSNNPFLAAAQSTIAAAQALLHHAGLQPHSATSGSSPGSSGSDKPTFSQSMSAALAGHARHWDPSSSSDWDATKPSDLCLGRVARDIHSLYTDTIPGIVVHANENDITRMLALIKGPEGTPYDGGYFQFYVRCPPDYPISSPRVRLLTTGDNTVRFNPNLYANGKVCLSLLGTWSGPQWSPALNISSLLLSIQSLMCEHPYRNEPGFEKIPETSKESLNYNLVIRHETLRVAVISQVSIALGSPTPVPASSKAGGDQRTFTQPSQMPEAFRQFIFRNFLQDYDKFLKICGDNKDRKGKQMPSSHMGGVADKNKHYDFDDLANKITALKPKVEAALQSKEKPLRINGGGDN</sequence>
<dbReference type="OrthoDB" id="47801at2759"/>
<organism evidence="17 18">
    <name type="scientific">Ramazzottius varieornatus</name>
    <name type="common">Water bear</name>
    <name type="synonym">Tardigrade</name>
    <dbReference type="NCBI Taxonomy" id="947166"/>
    <lineage>
        <taxon>Eukaryota</taxon>
        <taxon>Metazoa</taxon>
        <taxon>Ecdysozoa</taxon>
        <taxon>Tardigrada</taxon>
        <taxon>Eutardigrada</taxon>
        <taxon>Parachela</taxon>
        <taxon>Hypsibioidea</taxon>
        <taxon>Ramazzottiidae</taxon>
        <taxon>Ramazzottius</taxon>
    </lineage>
</organism>
<evidence type="ECO:0000256" key="10">
    <source>
        <dbReference type="ARBA" id="ARBA00023242"/>
    </source>
</evidence>
<keyword evidence="5" id="KW-0808">Transferase</keyword>
<evidence type="ECO:0000256" key="7">
    <source>
        <dbReference type="ARBA" id="ARBA00022741"/>
    </source>
</evidence>
<dbReference type="Proteomes" id="UP000186922">
    <property type="component" value="Unassembled WGS sequence"/>
</dbReference>
<dbReference type="InterPro" id="IPR000608">
    <property type="entry name" value="UBC"/>
</dbReference>
<evidence type="ECO:0000256" key="1">
    <source>
        <dbReference type="ARBA" id="ARBA00004123"/>
    </source>
</evidence>
<dbReference type="InterPro" id="IPR016135">
    <property type="entry name" value="UBQ-conjugating_enzyme/RWD"/>
</dbReference>
<name>A0A1D1VI62_RAMVA</name>
<evidence type="ECO:0000256" key="11">
    <source>
        <dbReference type="ARBA" id="ARBA00039894"/>
    </source>
</evidence>
<evidence type="ECO:0000259" key="16">
    <source>
        <dbReference type="PROSITE" id="PS50127"/>
    </source>
</evidence>
<protein>
    <recommendedName>
        <fullName evidence="11">Ubiquitin-conjugating enzyme E2 Z</fullName>
        <ecNumber evidence="3">2.3.2.23</ecNumber>
    </recommendedName>
    <alternativeName>
        <fullName evidence="12">E2 ubiquitin-conjugating enzyme Z</fullName>
    </alternativeName>
    <alternativeName>
        <fullName evidence="14">Ubiquitin carrier protein Z</fullName>
    </alternativeName>
    <alternativeName>
        <fullName evidence="13">Ubiquitin-protein ligase Z</fullName>
    </alternativeName>
</protein>
<keyword evidence="18" id="KW-1185">Reference proteome</keyword>
<reference evidence="17 18" key="1">
    <citation type="journal article" date="2016" name="Nat. Commun.">
        <title>Extremotolerant tardigrade genome and improved radiotolerance of human cultured cells by tardigrade-unique protein.</title>
        <authorList>
            <person name="Hashimoto T."/>
            <person name="Horikawa D.D."/>
            <person name="Saito Y."/>
            <person name="Kuwahara H."/>
            <person name="Kozuka-Hata H."/>
            <person name="Shin-I T."/>
            <person name="Minakuchi Y."/>
            <person name="Ohishi K."/>
            <person name="Motoyama A."/>
            <person name="Aizu T."/>
            <person name="Enomoto A."/>
            <person name="Kondo K."/>
            <person name="Tanaka S."/>
            <person name="Hara Y."/>
            <person name="Koshikawa S."/>
            <person name="Sagara H."/>
            <person name="Miura T."/>
            <person name="Yokobori S."/>
            <person name="Miyagawa K."/>
            <person name="Suzuki Y."/>
            <person name="Kubo T."/>
            <person name="Oyama M."/>
            <person name="Kohara Y."/>
            <person name="Fujiyama A."/>
            <person name="Arakawa K."/>
            <person name="Katayama T."/>
            <person name="Toyoda A."/>
            <person name="Kunieda T."/>
        </authorList>
    </citation>
    <scope>NUCLEOTIDE SEQUENCE [LARGE SCALE GENOMIC DNA]</scope>
    <source>
        <strain evidence="17 18">YOKOZUNA-1</strain>
    </source>
</reference>
<dbReference type="GO" id="GO:0006915">
    <property type="term" value="P:apoptotic process"/>
    <property type="evidence" value="ECO:0007669"/>
    <property type="project" value="UniProtKB-KW"/>
</dbReference>
<feature type="domain" description="UBC core" evidence="16">
    <location>
        <begin position="195"/>
        <end position="350"/>
    </location>
</feature>
<evidence type="ECO:0000256" key="6">
    <source>
        <dbReference type="ARBA" id="ARBA00022703"/>
    </source>
</evidence>
<feature type="region of interest" description="Disordered" evidence="15">
    <location>
        <begin position="1"/>
        <end position="25"/>
    </location>
</feature>
<evidence type="ECO:0000256" key="14">
    <source>
        <dbReference type="ARBA" id="ARBA00042401"/>
    </source>
</evidence>
<evidence type="ECO:0000256" key="12">
    <source>
        <dbReference type="ARBA" id="ARBA00041798"/>
    </source>
</evidence>
<dbReference type="SUPFAM" id="SSF54495">
    <property type="entry name" value="UBC-like"/>
    <property type="match status" value="1"/>
</dbReference>
<dbReference type="GO" id="GO:0005737">
    <property type="term" value="C:cytoplasm"/>
    <property type="evidence" value="ECO:0007669"/>
    <property type="project" value="UniProtKB-SubCell"/>
</dbReference>
<evidence type="ECO:0000256" key="5">
    <source>
        <dbReference type="ARBA" id="ARBA00022679"/>
    </source>
</evidence>
<dbReference type="CDD" id="cd23809">
    <property type="entry name" value="UBCc_UBE2Z"/>
    <property type="match status" value="1"/>
</dbReference>
<gene>
    <name evidence="17" type="primary">RvY_11325-1</name>
    <name evidence="17" type="synonym">RvY_11325.1</name>
    <name evidence="17" type="ORF">RvY_11325</name>
</gene>
<dbReference type="GO" id="GO:0005524">
    <property type="term" value="F:ATP binding"/>
    <property type="evidence" value="ECO:0007669"/>
    <property type="project" value="UniProtKB-KW"/>
</dbReference>
<dbReference type="EC" id="2.3.2.23" evidence="3"/>
<evidence type="ECO:0000313" key="18">
    <source>
        <dbReference type="Proteomes" id="UP000186922"/>
    </source>
</evidence>
<feature type="region of interest" description="Disordered" evidence="15">
    <location>
        <begin position="410"/>
        <end position="430"/>
    </location>
</feature>
<dbReference type="EMBL" id="BDGG01000006">
    <property type="protein sequence ID" value="GAV00486.1"/>
    <property type="molecule type" value="Genomic_DNA"/>
</dbReference>
<dbReference type="Gene3D" id="3.10.110.10">
    <property type="entry name" value="Ubiquitin Conjugating Enzyme"/>
    <property type="match status" value="1"/>
</dbReference>
<evidence type="ECO:0000256" key="2">
    <source>
        <dbReference type="ARBA" id="ARBA00004496"/>
    </source>
</evidence>
<dbReference type="PANTHER" id="PTHR46116">
    <property type="entry name" value="(E3-INDEPENDENT) E2 UBIQUITIN-CONJUGATING ENZYME"/>
    <property type="match status" value="1"/>
</dbReference>
<comment type="subcellular location">
    <subcellularLocation>
        <location evidence="2">Cytoplasm</location>
    </subcellularLocation>
    <subcellularLocation>
        <location evidence="1">Nucleus</location>
    </subcellularLocation>
</comment>
<keyword evidence="8" id="KW-0833">Ubl conjugation pathway</keyword>
<keyword evidence="10" id="KW-0539">Nucleus</keyword>
<evidence type="ECO:0000256" key="9">
    <source>
        <dbReference type="ARBA" id="ARBA00022840"/>
    </source>
</evidence>
<keyword evidence="6" id="KW-0053">Apoptosis</keyword>
<dbReference type="PANTHER" id="PTHR46116:SF26">
    <property type="entry name" value="UBIQUITIN-CONJUGATING ENZYME E2 Z"/>
    <property type="match status" value="1"/>
</dbReference>
<evidence type="ECO:0000313" key="17">
    <source>
        <dbReference type="EMBL" id="GAV00486.1"/>
    </source>
</evidence>
<dbReference type="Pfam" id="PF00179">
    <property type="entry name" value="UQ_con"/>
    <property type="match status" value="1"/>
</dbReference>
<keyword evidence="4" id="KW-0963">Cytoplasm</keyword>
<dbReference type="GO" id="GO:0043066">
    <property type="term" value="P:negative regulation of apoptotic process"/>
    <property type="evidence" value="ECO:0007669"/>
    <property type="project" value="TreeGrafter"/>
</dbReference>
<feature type="compositionally biased region" description="Low complexity" evidence="15">
    <location>
        <begin position="143"/>
        <end position="159"/>
    </location>
</feature>
<dbReference type="AlphaFoldDB" id="A0A1D1VI62"/>
<dbReference type="GO" id="GO:0061631">
    <property type="term" value="F:ubiquitin conjugating enzyme activity"/>
    <property type="evidence" value="ECO:0007669"/>
    <property type="project" value="UniProtKB-EC"/>
</dbReference>
<evidence type="ECO:0000256" key="15">
    <source>
        <dbReference type="SAM" id="MobiDB-lite"/>
    </source>
</evidence>
<dbReference type="SMART" id="SM00212">
    <property type="entry name" value="UBCc"/>
    <property type="match status" value="1"/>
</dbReference>
<evidence type="ECO:0000256" key="3">
    <source>
        <dbReference type="ARBA" id="ARBA00012486"/>
    </source>
</evidence>
<feature type="region of interest" description="Disordered" evidence="15">
    <location>
        <begin position="143"/>
        <end position="165"/>
    </location>
</feature>
<evidence type="ECO:0000256" key="8">
    <source>
        <dbReference type="ARBA" id="ARBA00022786"/>
    </source>
</evidence>
<dbReference type="STRING" id="947166.A0A1D1VI62"/>
<comment type="caution">
    <text evidence="17">The sequence shown here is derived from an EMBL/GenBank/DDBJ whole genome shotgun (WGS) entry which is preliminary data.</text>
</comment>
<accession>A0A1D1VI62</accession>
<dbReference type="GO" id="GO:0004869">
    <property type="term" value="F:cysteine-type endopeptidase inhibitor activity"/>
    <property type="evidence" value="ECO:0007669"/>
    <property type="project" value="TreeGrafter"/>
</dbReference>
<evidence type="ECO:0000256" key="13">
    <source>
        <dbReference type="ARBA" id="ARBA00042316"/>
    </source>
</evidence>
<keyword evidence="7" id="KW-0547">Nucleotide-binding</keyword>